<name>A0AAN9YKK7_9PEZI</name>
<keyword evidence="4" id="KW-1185">Reference proteome</keyword>
<dbReference type="InterPro" id="IPR031348">
    <property type="entry name" value="PigL_N"/>
</dbReference>
<reference evidence="3 4" key="1">
    <citation type="journal article" date="2023" name="PLoS ONE">
        <title>Cytospora paraplurivora sp. nov. isolated from orchards with fruit tree decline syndrome in Ontario, Canada.</title>
        <authorList>
            <person name="Ilyukhin E."/>
            <person name="Nguyen H.D.T."/>
            <person name="Castle A.J."/>
            <person name="Ellouze W."/>
        </authorList>
    </citation>
    <scope>NUCLEOTIDE SEQUENCE [LARGE SCALE GENOMIC DNA]</scope>
    <source>
        <strain evidence="3 4">FDS-564</strain>
    </source>
</reference>
<dbReference type="AlphaFoldDB" id="A0AAN9YKK7"/>
<feature type="region of interest" description="Disordered" evidence="1">
    <location>
        <begin position="592"/>
        <end position="612"/>
    </location>
</feature>
<accession>A0AAN9YKK7</accession>
<dbReference type="Gene3D" id="1.10.555.10">
    <property type="entry name" value="Rho GTPase activation protein"/>
    <property type="match status" value="1"/>
</dbReference>
<dbReference type="InterPro" id="IPR000198">
    <property type="entry name" value="RhoGAP_dom"/>
</dbReference>
<dbReference type="Pfam" id="PF00620">
    <property type="entry name" value="RhoGAP"/>
    <property type="match status" value="1"/>
</dbReference>
<feature type="region of interest" description="Disordered" evidence="1">
    <location>
        <begin position="230"/>
        <end position="287"/>
    </location>
</feature>
<dbReference type="InterPro" id="IPR008936">
    <property type="entry name" value="Rho_GTPase_activation_prot"/>
</dbReference>
<dbReference type="EMBL" id="JAJSPL020000007">
    <property type="protein sequence ID" value="KAK7745805.1"/>
    <property type="molecule type" value="Genomic_DNA"/>
</dbReference>
<dbReference type="SMART" id="SM00324">
    <property type="entry name" value="RhoGAP"/>
    <property type="match status" value="1"/>
</dbReference>
<feature type="region of interest" description="Disordered" evidence="1">
    <location>
        <begin position="464"/>
        <end position="545"/>
    </location>
</feature>
<evidence type="ECO:0000256" key="1">
    <source>
        <dbReference type="SAM" id="MobiDB-lite"/>
    </source>
</evidence>
<feature type="region of interest" description="Disordered" evidence="1">
    <location>
        <begin position="328"/>
        <end position="448"/>
    </location>
</feature>
<proteinExistence type="predicted"/>
<evidence type="ECO:0000313" key="3">
    <source>
        <dbReference type="EMBL" id="KAK7745805.1"/>
    </source>
</evidence>
<comment type="caution">
    <text evidence="3">The sequence shown here is derived from an EMBL/GenBank/DDBJ whole genome shotgun (WGS) entry which is preliminary data.</text>
</comment>
<dbReference type="Pfam" id="PF17111">
    <property type="entry name" value="PigL_N"/>
    <property type="match status" value="1"/>
</dbReference>
<feature type="domain" description="Rho-GAP" evidence="2">
    <location>
        <begin position="654"/>
        <end position="880"/>
    </location>
</feature>
<protein>
    <recommendedName>
        <fullName evidence="2">Rho-GAP domain-containing protein</fullName>
    </recommendedName>
</protein>
<organism evidence="3 4">
    <name type="scientific">Cytospora paraplurivora</name>
    <dbReference type="NCBI Taxonomy" id="2898453"/>
    <lineage>
        <taxon>Eukaryota</taxon>
        <taxon>Fungi</taxon>
        <taxon>Dikarya</taxon>
        <taxon>Ascomycota</taxon>
        <taxon>Pezizomycotina</taxon>
        <taxon>Sordariomycetes</taxon>
        <taxon>Sordariomycetidae</taxon>
        <taxon>Diaporthales</taxon>
        <taxon>Cytosporaceae</taxon>
        <taxon>Cytospora</taxon>
    </lineage>
</organism>
<dbReference type="PROSITE" id="PS50238">
    <property type="entry name" value="RHOGAP"/>
    <property type="match status" value="1"/>
</dbReference>
<evidence type="ECO:0000259" key="2">
    <source>
        <dbReference type="PROSITE" id="PS50238"/>
    </source>
</evidence>
<sequence length="896" mass="96323">MAVHPSSMDWISVSSGCIAASNAISKTSPALRSFIREVREARTELDAVLAELHSLDGVLDILKDDASIFPADLAQRTTPLLEHCGSIINQIEGYMHVCNGLGLSQRDKKFRWMAIKGDMEKLRLTLEGYKSTLAVVTDLVGLESHGKENETISIDSHSSNYHHGVAHRHATKDDLKDELTRVMGDLGGLRSRLQGEFRAIYAVTNLESYLDAMQHHATNLGYRLQVDDSKVETAEQQPPRAARAANPEDRHYTHSGSSSVGDAPDSAIDIYDDGPPSPYGRSSKDERGSSLIVPMQQGHPEPGPNQGFSLNLPTVEIRKCPEDNIAEDSEVVPAQVPDPRASTPRAPTPPPKASRRSNSVYSTTLSPFTGGGLRGLPGLGRPQSAHSVSEPDVLDSEGNPVVPQRVSSLRSQANSDDNNSNDDDTRSTLGSLRGIRPPPPGRNDSDFSNFSAYMGGVAVTTTITGGSSAGESSIDEAAPPPIQDGRSRASLSRSRLFGRKNSFSVPGVPTRPSTTTSSNFSTTSPTGGGAHHTANATDAEDTTGSEDAYQYHTANTKNAGDTDKSDDTEYLVKTVDAVNAVNEVNTVDADNIRGNSNIKPPRSSSTALSTAGASIRSSGSRLSSMFRKVNLWSPKIPELEAPAEEPEPDDIFGVSLKKSMQMASGSVKTHHDGSKGSSRREFPRCVLTCVQFIKKNDGVKAPNIFGGEVIGLGGSNGAGDGNGGDAMVRVASLKESFSTAPHYGEGNIDWSRYTVYDAAELIVLFLQQLRRPLISETVAKRWIVLSKQATLPGSMGMRLDSCIDFWDEALLGVRGAARSLFKLLLNLLGDIADAADVNDMTAERLASRMLNPLMHLSAAKYTTDYMLGLAFLIRKRSEYSAVLRRDGKKSKAAFES</sequence>
<feature type="compositionally biased region" description="Gly residues" evidence="1">
    <location>
        <begin position="369"/>
        <end position="378"/>
    </location>
</feature>
<feature type="compositionally biased region" description="Low complexity" evidence="1">
    <location>
        <begin position="603"/>
        <end position="612"/>
    </location>
</feature>
<feature type="compositionally biased region" description="Polar residues" evidence="1">
    <location>
        <begin position="358"/>
        <end position="367"/>
    </location>
</feature>
<dbReference type="Proteomes" id="UP001320245">
    <property type="component" value="Unassembled WGS sequence"/>
</dbReference>
<feature type="compositionally biased region" description="Low complexity" evidence="1">
    <location>
        <begin position="504"/>
        <end position="525"/>
    </location>
</feature>
<feature type="compositionally biased region" description="Low complexity" evidence="1">
    <location>
        <begin position="234"/>
        <end position="245"/>
    </location>
</feature>
<evidence type="ECO:0000313" key="4">
    <source>
        <dbReference type="Proteomes" id="UP001320245"/>
    </source>
</evidence>
<dbReference type="SUPFAM" id="SSF48350">
    <property type="entry name" value="GTPase activation domain, GAP"/>
    <property type="match status" value="1"/>
</dbReference>
<gene>
    <name evidence="3" type="ORF">SLS53_002522</name>
</gene>
<dbReference type="GO" id="GO:0007165">
    <property type="term" value="P:signal transduction"/>
    <property type="evidence" value="ECO:0007669"/>
    <property type="project" value="InterPro"/>
</dbReference>